<proteinExistence type="predicted"/>
<protein>
    <submittedName>
        <fullName evidence="2">Bm9995, isoform a</fullName>
    </submittedName>
</protein>
<reference evidence="2" key="1">
    <citation type="journal article" date="2007" name="Science">
        <title>Draft genome of the filarial nematode parasite Brugia malayi.</title>
        <authorList>
            <person name="Ghedin E."/>
            <person name="Wang S."/>
            <person name="Spiro D."/>
            <person name="Caler E."/>
            <person name="Zhao Q."/>
            <person name="Crabtree J."/>
            <person name="Allen J.E."/>
            <person name="Delcher A.L."/>
            <person name="Guiliano D.B."/>
            <person name="Miranda-Saavedra D."/>
            <person name="Angiuoli S.V."/>
            <person name="Creasy T."/>
            <person name="Amedeo P."/>
            <person name="Haas B."/>
            <person name="El-Sayed N.M."/>
            <person name="Wortman J.R."/>
            <person name="Feldblyum T."/>
            <person name="Tallon L."/>
            <person name="Schatz M."/>
            <person name="Shumway M."/>
            <person name="Koo H."/>
            <person name="Salzberg S.L."/>
            <person name="Schobel S."/>
            <person name="Pertea M."/>
            <person name="Pop M."/>
            <person name="White O."/>
            <person name="Barton G.J."/>
            <person name="Carlow C.K."/>
            <person name="Crawford M.J."/>
            <person name="Daub J."/>
            <person name="Dimmic M.W."/>
            <person name="Estes C.F."/>
            <person name="Foster J.M."/>
            <person name="Ganatra M."/>
            <person name="Gregory W.F."/>
            <person name="Johnson N.M."/>
            <person name="Jin J."/>
            <person name="Komuniecki R."/>
            <person name="Korf I."/>
            <person name="Kumar S."/>
            <person name="Laney S."/>
            <person name="Li B.W."/>
            <person name="Li W."/>
            <person name="Lindblom T.H."/>
            <person name="Lustigman S."/>
            <person name="Ma D."/>
            <person name="Maina C.V."/>
            <person name="Martin D.M."/>
            <person name="McCarter J.P."/>
            <person name="McReynolds L."/>
            <person name="Mitreva M."/>
            <person name="Nutman T.B."/>
            <person name="Parkinson J."/>
            <person name="Peregrin-Alvarez J.M."/>
            <person name="Poole C."/>
            <person name="Ren Q."/>
            <person name="Saunders L."/>
            <person name="Sluder A.E."/>
            <person name="Smith K."/>
            <person name="Stanke M."/>
            <person name="Unnasch T.R."/>
            <person name="Ware J."/>
            <person name="Wei A.D."/>
            <person name="Weil G."/>
            <person name="Williams D.J."/>
            <person name="Zhang Y."/>
            <person name="Williams S.A."/>
            <person name="Fraser-Liggett C."/>
            <person name="Slatko B."/>
            <person name="Blaxter M.L."/>
            <person name="Scott A.L."/>
        </authorList>
    </citation>
    <scope>NUCLEOTIDE SEQUENCE</scope>
    <source>
        <strain evidence="2">FR3</strain>
    </source>
</reference>
<dbReference type="AlphaFoldDB" id="A0A1I9G2S2"/>
<evidence type="ECO:0000256" key="1">
    <source>
        <dbReference type="SAM" id="SignalP"/>
    </source>
</evidence>
<feature type="signal peptide" evidence="1">
    <location>
        <begin position="1"/>
        <end position="19"/>
    </location>
</feature>
<organism evidence="2">
    <name type="scientific">Brugia malayi</name>
    <name type="common">Filarial nematode worm</name>
    <dbReference type="NCBI Taxonomy" id="6279"/>
    <lineage>
        <taxon>Eukaryota</taxon>
        <taxon>Metazoa</taxon>
        <taxon>Ecdysozoa</taxon>
        <taxon>Nematoda</taxon>
        <taxon>Chromadorea</taxon>
        <taxon>Rhabditida</taxon>
        <taxon>Spirurina</taxon>
        <taxon>Spiruromorpha</taxon>
        <taxon>Filarioidea</taxon>
        <taxon>Onchocercidae</taxon>
        <taxon>Brugia</taxon>
    </lineage>
</organism>
<gene>
    <name evidence="2" type="primary">Bm9995</name>
    <name evidence="2" type="ORF">BM_Bm9995</name>
</gene>
<sequence>MILFFQLFIIQSFHNSYQATIICMIIILPNSNGHALAGGPNAFGCCMAPCFPKLPTCECPCGFPLHPQLPSLPPPQSAYPIGGAYATPDSSNIRQQMVGNGYFQQPYSYKTLPSTSSQQQSSYQNVGAYGFNVNQLEQPAAGVSSGYATGPYGVGNGNFGDYSSAYSLPQQSGQNENKFGALPPQLPVPGTGQYMFGPQQSDTPVAVTAGIAGTEYNLSPTKSDYEKKTKAFLKMRRSQLA</sequence>
<name>A0A1I9G2S2_BRUMA</name>
<accession>A0A1I9G2S2</accession>
<keyword evidence="1" id="KW-0732">Signal</keyword>
<evidence type="ECO:0000313" key="2">
    <source>
        <dbReference type="EMBL" id="CDP96419.1"/>
    </source>
</evidence>
<dbReference type="OMA" id="KLPTCEC"/>
<reference evidence="2" key="2">
    <citation type="submission" date="2012-12" db="EMBL/GenBank/DDBJ databases">
        <authorList>
            <consortium name="WormBase Consortium"/>
            <person name="Ghedin E."/>
            <person name="Paulini M."/>
        </authorList>
    </citation>
    <scope>NUCLEOTIDE SEQUENCE</scope>
    <source>
        <strain evidence="2">FR3</strain>
    </source>
</reference>
<feature type="chain" id="PRO_5009328309" evidence="1">
    <location>
        <begin position="20"/>
        <end position="241"/>
    </location>
</feature>
<dbReference type="EMBL" id="LN856957">
    <property type="protein sequence ID" value="CDP96419.1"/>
    <property type="molecule type" value="Genomic_DNA"/>
</dbReference>